<gene>
    <name evidence="10" type="ORF">RCIX531</name>
</gene>
<reference evidence="10 11" key="1">
    <citation type="journal article" date="2006" name="Science">
        <title>Genome of rice cluster I archaea -- the key methane producers in the rice rhizosphere.</title>
        <authorList>
            <person name="Erkel C."/>
            <person name="Kube M."/>
            <person name="Reinhardt R."/>
            <person name="Liesack W."/>
        </authorList>
    </citation>
    <scope>NUCLEOTIDE SEQUENCE [LARGE SCALE GENOMIC DNA]</scope>
    <source>
        <strain evidence="11">DSM 22066 / NBRC 105507 / MRE50</strain>
    </source>
</reference>
<evidence type="ECO:0000256" key="4">
    <source>
        <dbReference type="ARBA" id="ARBA00008236"/>
    </source>
</evidence>
<dbReference type="PANTHER" id="PTHR34448">
    <property type="entry name" value="AMINOPEPTIDASE"/>
    <property type="match status" value="1"/>
</dbReference>
<dbReference type="InterPro" id="IPR035097">
    <property type="entry name" value="M29_N-terminal"/>
</dbReference>
<dbReference type="Pfam" id="PF02073">
    <property type="entry name" value="Peptidase_M29"/>
    <property type="match status" value="1"/>
</dbReference>
<organism evidence="10 11">
    <name type="scientific">Methanocella arvoryzae (strain DSM 22066 / NBRC 105507 / MRE50)</name>
    <dbReference type="NCBI Taxonomy" id="351160"/>
    <lineage>
        <taxon>Archaea</taxon>
        <taxon>Methanobacteriati</taxon>
        <taxon>Methanobacteriota</taxon>
        <taxon>Stenosarchaea group</taxon>
        <taxon>Methanomicrobia</taxon>
        <taxon>Methanocellales</taxon>
        <taxon>Methanocellaceae</taxon>
        <taxon>Methanocella</taxon>
    </lineage>
</organism>
<dbReference type="Gene3D" id="3.40.1830.10">
    <property type="entry name" value="Thermophilic metalloprotease (M29)"/>
    <property type="match status" value="1"/>
</dbReference>
<evidence type="ECO:0000313" key="11">
    <source>
        <dbReference type="Proteomes" id="UP000000663"/>
    </source>
</evidence>
<dbReference type="GO" id="GO:0008237">
    <property type="term" value="F:metallopeptidase activity"/>
    <property type="evidence" value="ECO:0007669"/>
    <property type="project" value="UniProtKB-KW"/>
</dbReference>
<evidence type="ECO:0000256" key="1">
    <source>
        <dbReference type="ARBA" id="ARBA00001941"/>
    </source>
</evidence>
<dbReference type="AlphaFoldDB" id="Q0W6P4"/>
<name>Q0W6P4_METAR</name>
<dbReference type="eggNOG" id="arCOG01888">
    <property type="taxonomic scope" value="Archaea"/>
</dbReference>
<dbReference type="PANTHER" id="PTHR34448:SF1">
    <property type="entry name" value="BLL6088 PROTEIN"/>
    <property type="match status" value="1"/>
</dbReference>
<keyword evidence="8" id="KW-0378">Hydrolase</keyword>
<comment type="similarity">
    <text evidence="4">Belongs to the peptidase M29 family.</text>
</comment>
<dbReference type="InterPro" id="IPR000787">
    <property type="entry name" value="Peptidase_M29"/>
</dbReference>
<evidence type="ECO:0000256" key="6">
    <source>
        <dbReference type="ARBA" id="ARBA00022670"/>
    </source>
</evidence>
<dbReference type="STRING" id="351160.RCIX531"/>
<keyword evidence="7" id="KW-0479">Metal-binding</keyword>
<evidence type="ECO:0000256" key="7">
    <source>
        <dbReference type="ARBA" id="ARBA00022723"/>
    </source>
</evidence>
<evidence type="ECO:0000256" key="8">
    <source>
        <dbReference type="ARBA" id="ARBA00022801"/>
    </source>
</evidence>
<dbReference type="KEGG" id="rci:RCIX531"/>
<comment type="cofactor">
    <cofactor evidence="1">
        <name>Co(2+)</name>
        <dbReference type="ChEBI" id="CHEBI:48828"/>
    </cofactor>
</comment>
<proteinExistence type="inferred from homology"/>
<evidence type="ECO:0000256" key="9">
    <source>
        <dbReference type="ARBA" id="ARBA00023049"/>
    </source>
</evidence>
<dbReference type="InterPro" id="IPR052170">
    <property type="entry name" value="M29_Exopeptidase"/>
</dbReference>
<dbReference type="EMBL" id="AM114193">
    <property type="protein sequence ID" value="CAJ35949.1"/>
    <property type="molecule type" value="Genomic_DNA"/>
</dbReference>
<sequence>MFPELAAHIIDAIHVSDGEAVYITGGAHQQEFLEEIGIQVAKKGGQPFISAVSNDYQKRLLETCSVDQFKRTPKILKGALEAMDKYIVIEPYSDPSIKTSFREKLQARSEGMYPILQIIYSKPGKPWIYMGWATEGMAKMYDVPLDVLERLVIGGCNIDYKKLRADCEHVMSILDGARRVHVTDKHGTDFWLDIEGRRLNPDDATWSPEKEASGDVGGNLPAGEVFVAPVETHGEGTIYCPVTIDDLTRSVLIRGARLYFKDGMLVPEKCTAEEGQEVLRDTLSKFVEVDMQKYGAPNALKVAELGIGLNPVIDRSIGYILTDEKIGGSVHVAFGMSEGYGGAIMSNMHWDFVTAPSETVEVEYRDGSKKLLMKDGILQ</sequence>
<dbReference type="SUPFAM" id="SSF144052">
    <property type="entry name" value="Thermophilic metalloprotease-like"/>
    <property type="match status" value="1"/>
</dbReference>
<dbReference type="Proteomes" id="UP000000663">
    <property type="component" value="Chromosome"/>
</dbReference>
<keyword evidence="6" id="KW-0645">Protease</keyword>
<dbReference type="GO" id="GO:0046872">
    <property type="term" value="F:metal ion binding"/>
    <property type="evidence" value="ECO:0007669"/>
    <property type="project" value="UniProtKB-KW"/>
</dbReference>
<accession>Q0W6P4</accession>
<keyword evidence="9" id="KW-0482">Metalloprotease</keyword>
<dbReference type="GO" id="GO:0004177">
    <property type="term" value="F:aminopeptidase activity"/>
    <property type="evidence" value="ECO:0007669"/>
    <property type="project" value="UniProtKB-KW"/>
</dbReference>
<keyword evidence="11" id="KW-1185">Reference proteome</keyword>
<evidence type="ECO:0000256" key="2">
    <source>
        <dbReference type="ARBA" id="ARBA00001946"/>
    </source>
</evidence>
<evidence type="ECO:0000313" key="10">
    <source>
        <dbReference type="EMBL" id="CAJ35949.1"/>
    </source>
</evidence>
<evidence type="ECO:0000256" key="5">
    <source>
        <dbReference type="ARBA" id="ARBA00022438"/>
    </source>
</evidence>
<comment type="cofactor">
    <cofactor evidence="2">
        <name>Mg(2+)</name>
        <dbReference type="ChEBI" id="CHEBI:18420"/>
    </cofactor>
</comment>
<keyword evidence="5 10" id="KW-0031">Aminopeptidase</keyword>
<protein>
    <submittedName>
        <fullName evidence="10">Predicted aminopeptidase</fullName>
    </submittedName>
</protein>
<comment type="cofactor">
    <cofactor evidence="3">
        <name>Zn(2+)</name>
        <dbReference type="ChEBI" id="CHEBI:29105"/>
    </cofactor>
</comment>
<evidence type="ECO:0000256" key="3">
    <source>
        <dbReference type="ARBA" id="ARBA00001947"/>
    </source>
</evidence>
<dbReference type="GO" id="GO:0006508">
    <property type="term" value="P:proteolysis"/>
    <property type="evidence" value="ECO:0007669"/>
    <property type="project" value="UniProtKB-KW"/>
</dbReference>